<proteinExistence type="predicted"/>
<keyword evidence="2" id="KW-1185">Reference proteome</keyword>
<sequence>MVSLSPNPANPVPPFRSQSDGDESVIHLSDPQIPNQDRDGFIQFPIASSGTRSCAPLFPINRVFLVENLCPSPVISSTALVPRRLV</sequence>
<comment type="caution">
    <text evidence="1">The sequence shown here is derived from an EMBL/GenBank/DDBJ whole genome shotgun (WGS) entry which is preliminary data.</text>
</comment>
<dbReference type="Proteomes" id="UP000828941">
    <property type="component" value="Chromosome 13"/>
</dbReference>
<name>A0ACB9KW32_BAUVA</name>
<protein>
    <submittedName>
        <fullName evidence="1">Uncharacterized protein</fullName>
    </submittedName>
</protein>
<accession>A0ACB9KW32</accession>
<organism evidence="1 2">
    <name type="scientific">Bauhinia variegata</name>
    <name type="common">Purple orchid tree</name>
    <name type="synonym">Phanera variegata</name>
    <dbReference type="NCBI Taxonomy" id="167791"/>
    <lineage>
        <taxon>Eukaryota</taxon>
        <taxon>Viridiplantae</taxon>
        <taxon>Streptophyta</taxon>
        <taxon>Embryophyta</taxon>
        <taxon>Tracheophyta</taxon>
        <taxon>Spermatophyta</taxon>
        <taxon>Magnoliopsida</taxon>
        <taxon>eudicotyledons</taxon>
        <taxon>Gunneridae</taxon>
        <taxon>Pentapetalae</taxon>
        <taxon>rosids</taxon>
        <taxon>fabids</taxon>
        <taxon>Fabales</taxon>
        <taxon>Fabaceae</taxon>
        <taxon>Cercidoideae</taxon>
        <taxon>Cercideae</taxon>
        <taxon>Bauhiniinae</taxon>
        <taxon>Bauhinia</taxon>
    </lineage>
</organism>
<dbReference type="EMBL" id="CM039438">
    <property type="protein sequence ID" value="KAI4301572.1"/>
    <property type="molecule type" value="Genomic_DNA"/>
</dbReference>
<gene>
    <name evidence="1" type="ORF">L6164_034837</name>
</gene>
<reference evidence="1 2" key="1">
    <citation type="journal article" date="2022" name="DNA Res.">
        <title>Chromosomal-level genome assembly of the orchid tree Bauhinia variegata (Leguminosae; Cercidoideae) supports the allotetraploid origin hypothesis of Bauhinia.</title>
        <authorList>
            <person name="Zhong Y."/>
            <person name="Chen Y."/>
            <person name="Zheng D."/>
            <person name="Pang J."/>
            <person name="Liu Y."/>
            <person name="Luo S."/>
            <person name="Meng S."/>
            <person name="Qian L."/>
            <person name="Wei D."/>
            <person name="Dai S."/>
            <person name="Zhou R."/>
        </authorList>
    </citation>
    <scope>NUCLEOTIDE SEQUENCE [LARGE SCALE GENOMIC DNA]</scope>
    <source>
        <strain evidence="1">BV-YZ2020</strain>
    </source>
</reference>
<evidence type="ECO:0000313" key="1">
    <source>
        <dbReference type="EMBL" id="KAI4301572.1"/>
    </source>
</evidence>
<evidence type="ECO:0000313" key="2">
    <source>
        <dbReference type="Proteomes" id="UP000828941"/>
    </source>
</evidence>